<dbReference type="EMBL" id="MT630729">
    <property type="protein sequence ID" value="QNO42311.1"/>
    <property type="molecule type" value="Genomic_DNA"/>
</dbReference>
<dbReference type="EMBL" id="MT630785">
    <property type="protein sequence ID" value="QNO42995.1"/>
    <property type="molecule type" value="Genomic_DNA"/>
</dbReference>
<dbReference type="AlphaFoldDB" id="A0A7G9Y0C3"/>
<evidence type="ECO:0000313" key="6">
    <source>
        <dbReference type="EMBL" id="QNO42787.1"/>
    </source>
</evidence>
<evidence type="ECO:0000313" key="9">
    <source>
        <dbReference type="EMBL" id="QNO43416.1"/>
    </source>
</evidence>
<reference evidence="1" key="1">
    <citation type="submission" date="2020-06" db="EMBL/GenBank/DDBJ databases">
        <title>Unique genomic features of the anaerobic methanotrophic archaea.</title>
        <authorList>
            <person name="Chadwick G.L."/>
            <person name="Skennerton C.T."/>
            <person name="Laso-Perez R."/>
            <person name="Leu A.O."/>
            <person name="Speth D.R."/>
            <person name="Yu H."/>
            <person name="Morgan-Lang C."/>
            <person name="Hatzenpichler R."/>
            <person name="Goudeau D."/>
            <person name="Malmstrom R."/>
            <person name="Brazelton W.J."/>
            <person name="Woyke T."/>
            <person name="Hallam S.J."/>
            <person name="Tyson G.W."/>
            <person name="Wegener G."/>
            <person name="Boetius A."/>
            <person name="Orphan V."/>
        </authorList>
    </citation>
    <scope>NUCLEOTIDE SEQUENCE</scope>
</reference>
<name>A0A7G9Y0C3_9EURY</name>
<dbReference type="EMBL" id="MT630643">
    <property type="protein sequence ID" value="QNO41457.1"/>
    <property type="molecule type" value="Genomic_DNA"/>
</dbReference>
<dbReference type="EMBL" id="MT630767">
    <property type="protein sequence ID" value="QNO42787.1"/>
    <property type="molecule type" value="Genomic_DNA"/>
</dbReference>
<evidence type="ECO:0000313" key="8">
    <source>
        <dbReference type="EMBL" id="QNO43146.1"/>
    </source>
</evidence>
<evidence type="ECO:0000313" key="2">
    <source>
        <dbReference type="EMBL" id="QNO42109.1"/>
    </source>
</evidence>
<evidence type="ECO:0000313" key="10">
    <source>
        <dbReference type="EMBL" id="QNO45522.1"/>
    </source>
</evidence>
<accession>A0A7G9Y0C3</accession>
<protein>
    <submittedName>
        <fullName evidence="1">Uncharacterized protein</fullName>
    </submittedName>
</protein>
<gene>
    <name evidence="7" type="ORF">ABGNOHFO_00014</name>
    <name evidence="5" type="ORF">AOABALHP_00004</name>
    <name evidence="6" type="ORF">APHJHCDA_00004</name>
    <name evidence="9" type="ORF">BLHHIOMN_00011</name>
    <name evidence="1" type="ORF">CIDILJJO_00004</name>
    <name evidence="10" type="ORF">HCNPNIIG_00003</name>
    <name evidence="2" type="ORF">INBEEEIC_00011</name>
    <name evidence="4" type="ORF">LBOOMNCC_00028</name>
    <name evidence="8" type="ORF">LNNHMJAE_00021</name>
    <name evidence="3" type="ORF">OEDCDHIP_00028</name>
</gene>
<dbReference type="EMBL" id="MT630708">
    <property type="protein sequence ID" value="QNO42109.1"/>
    <property type="molecule type" value="Genomic_DNA"/>
</dbReference>
<evidence type="ECO:0000313" key="4">
    <source>
        <dbReference type="EMBL" id="QNO42475.1"/>
    </source>
</evidence>
<evidence type="ECO:0000313" key="7">
    <source>
        <dbReference type="EMBL" id="QNO42995.1"/>
    </source>
</evidence>
<dbReference type="EMBL" id="MT630819">
    <property type="protein sequence ID" value="QNO43416.1"/>
    <property type="molecule type" value="Genomic_DNA"/>
</dbReference>
<dbReference type="EMBL" id="MT630757">
    <property type="protein sequence ID" value="QNO42701.1"/>
    <property type="molecule type" value="Genomic_DNA"/>
</dbReference>
<sequence length="82" mass="8939">MIFKSLEHNPIRTPNQAVVDLMGGADEVLHLRAFGKELGIRILLDENNAAVVIETASGLHRQPLVDSTGRPFVPTDVEVHDG</sequence>
<organism evidence="1">
    <name type="scientific">Candidatus Methanogaster sp. ANME-2c ERB4</name>
    <dbReference type="NCBI Taxonomy" id="2759911"/>
    <lineage>
        <taxon>Archaea</taxon>
        <taxon>Methanobacteriati</taxon>
        <taxon>Methanobacteriota</taxon>
        <taxon>Stenosarchaea group</taxon>
        <taxon>Methanomicrobia</taxon>
        <taxon>Methanosarcinales</taxon>
        <taxon>ANME-2 cluster</taxon>
        <taxon>Candidatus Methanogasteraceae</taxon>
        <taxon>Candidatus Methanogaster</taxon>
    </lineage>
</organism>
<evidence type="ECO:0000313" key="1">
    <source>
        <dbReference type="EMBL" id="QNO41457.1"/>
    </source>
</evidence>
<evidence type="ECO:0000313" key="3">
    <source>
        <dbReference type="EMBL" id="QNO42311.1"/>
    </source>
</evidence>
<proteinExistence type="predicted"/>
<dbReference type="EMBL" id="MT631129">
    <property type="protein sequence ID" value="QNO45522.1"/>
    <property type="molecule type" value="Genomic_DNA"/>
</dbReference>
<evidence type="ECO:0000313" key="5">
    <source>
        <dbReference type="EMBL" id="QNO42701.1"/>
    </source>
</evidence>
<dbReference type="EMBL" id="MT630792">
    <property type="protein sequence ID" value="QNO43146.1"/>
    <property type="molecule type" value="Genomic_DNA"/>
</dbReference>
<dbReference type="EMBL" id="MT630742">
    <property type="protein sequence ID" value="QNO42475.1"/>
    <property type="molecule type" value="Genomic_DNA"/>
</dbReference>